<name>A0ABU7LZ22_9PROT</name>
<dbReference type="RefSeq" id="WP_330195981.1">
    <property type="nucleotide sequence ID" value="NZ_JAZDRO010000002.1"/>
</dbReference>
<dbReference type="Pfam" id="PF00535">
    <property type="entry name" value="Glycos_transf_2"/>
    <property type="match status" value="1"/>
</dbReference>
<sequence length="331" mass="35882">MARVDVIIVNYNAGAYLKACIEGLKRQGLSDFRAIIVDNASEDGSIASLGPLDDRFTLIANRENTGFAAACNQGAAVSKSPWIAMLNPDAVPNADWLETLLACAEETGAAALGSTQISTEDRGLLDGAGDVYSPVGVAWRGGFGAPVSSAPPTGVCFGPCAAAALYRRDVFEAMDGFDENFFCYMEDVDLAFRMRLAGHQAVQCREAVVKHVGSAIAGRASPFVVYYGTRNRIWTFLKNTPPLMFAAMLVPHLLVNFAFLVRSFAHQRNGPTWRAIRDALAAWPEVMAWRREVQKTRVVTSAGIGKAMTWSPIKLLRRDPDVRPLPGQSPE</sequence>
<protein>
    <submittedName>
        <fullName evidence="3">Glycosyltransferase family 2 protein</fullName>
        <ecNumber evidence="3">2.4.-.-</ecNumber>
    </submittedName>
</protein>
<keyword evidence="4" id="KW-1185">Reference proteome</keyword>
<organism evidence="3 4">
    <name type="scientific">Hyphobacterium marinum</name>
    <dbReference type="NCBI Taxonomy" id="3116574"/>
    <lineage>
        <taxon>Bacteria</taxon>
        <taxon>Pseudomonadati</taxon>
        <taxon>Pseudomonadota</taxon>
        <taxon>Alphaproteobacteria</taxon>
        <taxon>Maricaulales</taxon>
        <taxon>Maricaulaceae</taxon>
        <taxon>Hyphobacterium</taxon>
    </lineage>
</organism>
<dbReference type="PANTHER" id="PTHR43179">
    <property type="entry name" value="RHAMNOSYLTRANSFERASE WBBL"/>
    <property type="match status" value="1"/>
</dbReference>
<dbReference type="CDD" id="cd04186">
    <property type="entry name" value="GT_2_like_c"/>
    <property type="match status" value="1"/>
</dbReference>
<evidence type="ECO:0000256" key="1">
    <source>
        <dbReference type="SAM" id="Phobius"/>
    </source>
</evidence>
<reference evidence="3 4" key="1">
    <citation type="submission" date="2024-01" db="EMBL/GenBank/DDBJ databases">
        <title>Hyphobacterium bacterium isolated from marine sediment.</title>
        <authorList>
            <person name="Zhao S."/>
        </authorList>
    </citation>
    <scope>NUCLEOTIDE SEQUENCE [LARGE SCALE GENOMIC DNA]</scope>
    <source>
        <strain evidence="3 4">Y60-23</strain>
    </source>
</reference>
<dbReference type="EMBL" id="JAZDRO010000002">
    <property type="protein sequence ID" value="MEE2566440.1"/>
    <property type="molecule type" value="Genomic_DNA"/>
</dbReference>
<evidence type="ECO:0000313" key="3">
    <source>
        <dbReference type="EMBL" id="MEE2566440.1"/>
    </source>
</evidence>
<dbReference type="SUPFAM" id="SSF53448">
    <property type="entry name" value="Nucleotide-diphospho-sugar transferases"/>
    <property type="match status" value="1"/>
</dbReference>
<dbReference type="InterPro" id="IPR029044">
    <property type="entry name" value="Nucleotide-diphossugar_trans"/>
</dbReference>
<evidence type="ECO:0000313" key="4">
    <source>
        <dbReference type="Proteomes" id="UP001310692"/>
    </source>
</evidence>
<dbReference type="PANTHER" id="PTHR43179:SF11">
    <property type="entry name" value="GLYCOSYL TRANSFERASE"/>
    <property type="match status" value="1"/>
</dbReference>
<dbReference type="InterPro" id="IPR001173">
    <property type="entry name" value="Glyco_trans_2-like"/>
</dbReference>
<comment type="caution">
    <text evidence="3">The sequence shown here is derived from an EMBL/GenBank/DDBJ whole genome shotgun (WGS) entry which is preliminary data.</text>
</comment>
<keyword evidence="1" id="KW-0812">Transmembrane</keyword>
<proteinExistence type="predicted"/>
<evidence type="ECO:0000259" key="2">
    <source>
        <dbReference type="Pfam" id="PF00535"/>
    </source>
</evidence>
<gene>
    <name evidence="3" type="ORF">V0U35_07075</name>
</gene>
<keyword evidence="3" id="KW-0808">Transferase</keyword>
<dbReference type="Gene3D" id="3.90.550.10">
    <property type="entry name" value="Spore Coat Polysaccharide Biosynthesis Protein SpsA, Chain A"/>
    <property type="match status" value="1"/>
</dbReference>
<feature type="transmembrane region" description="Helical" evidence="1">
    <location>
        <begin position="243"/>
        <end position="265"/>
    </location>
</feature>
<accession>A0ABU7LZ22</accession>
<feature type="domain" description="Glycosyltransferase 2-like" evidence="2">
    <location>
        <begin position="6"/>
        <end position="172"/>
    </location>
</feature>
<dbReference type="GO" id="GO:0016757">
    <property type="term" value="F:glycosyltransferase activity"/>
    <property type="evidence" value="ECO:0007669"/>
    <property type="project" value="UniProtKB-KW"/>
</dbReference>
<keyword evidence="1" id="KW-1133">Transmembrane helix</keyword>
<dbReference type="EC" id="2.4.-.-" evidence="3"/>
<dbReference type="Proteomes" id="UP001310692">
    <property type="component" value="Unassembled WGS sequence"/>
</dbReference>
<keyword evidence="3" id="KW-0328">Glycosyltransferase</keyword>
<keyword evidence="1" id="KW-0472">Membrane</keyword>